<dbReference type="EMBL" id="JAULJE010000025">
    <property type="protein sequence ID" value="KAK1327772.1"/>
    <property type="molecule type" value="Genomic_DNA"/>
</dbReference>
<reference evidence="4" key="1">
    <citation type="submission" date="2023-06" db="EMBL/GenBank/DDBJ databases">
        <title>Reference genome for the Northern bat (Eptesicus nilssonii), a most northern bat species.</title>
        <authorList>
            <person name="Laine V.N."/>
            <person name="Pulliainen A.T."/>
            <person name="Lilley T.M."/>
        </authorList>
    </citation>
    <scope>NUCLEOTIDE SEQUENCE</scope>
    <source>
        <strain evidence="4">BLF_Eptnil</strain>
        <tissue evidence="4">Kidney</tissue>
    </source>
</reference>
<dbReference type="FunFam" id="1.20.58.390:FF:000017">
    <property type="entry name" value="Neuronal acetylcholine receptor subunit alpha-3"/>
    <property type="match status" value="1"/>
</dbReference>
<evidence type="ECO:0000313" key="5">
    <source>
        <dbReference type="Proteomes" id="UP001177744"/>
    </source>
</evidence>
<keyword evidence="2" id="KW-0472">Membrane</keyword>
<evidence type="ECO:0000256" key="2">
    <source>
        <dbReference type="SAM" id="Phobius"/>
    </source>
</evidence>
<keyword evidence="5" id="KW-1185">Reference proteome</keyword>
<dbReference type="Gene3D" id="1.20.58.390">
    <property type="entry name" value="Neurotransmitter-gated ion-channel transmembrane domain"/>
    <property type="match status" value="1"/>
</dbReference>
<protein>
    <recommendedName>
        <fullName evidence="3">Neurotransmitter-gated ion-channel transmembrane domain-containing protein</fullName>
    </recommendedName>
</protein>
<organism evidence="4 5">
    <name type="scientific">Cnephaeus nilssonii</name>
    <name type="common">Northern bat</name>
    <name type="synonym">Eptesicus nilssonii</name>
    <dbReference type="NCBI Taxonomy" id="3371016"/>
    <lineage>
        <taxon>Eukaryota</taxon>
        <taxon>Metazoa</taxon>
        <taxon>Chordata</taxon>
        <taxon>Craniata</taxon>
        <taxon>Vertebrata</taxon>
        <taxon>Euteleostomi</taxon>
        <taxon>Mammalia</taxon>
        <taxon>Eutheria</taxon>
        <taxon>Laurasiatheria</taxon>
        <taxon>Chiroptera</taxon>
        <taxon>Yangochiroptera</taxon>
        <taxon>Vespertilionidae</taxon>
        <taxon>Cnephaeus</taxon>
    </lineage>
</organism>
<dbReference type="SUPFAM" id="SSF90112">
    <property type="entry name" value="Neurotransmitter-gated ion-channel transmembrane pore"/>
    <property type="match status" value="1"/>
</dbReference>
<dbReference type="GO" id="GO:0016020">
    <property type="term" value="C:membrane"/>
    <property type="evidence" value="ECO:0007669"/>
    <property type="project" value="InterPro"/>
</dbReference>
<dbReference type="InterPro" id="IPR036719">
    <property type="entry name" value="Neuro-gated_channel_TM_sf"/>
</dbReference>
<keyword evidence="2" id="KW-0812">Transmembrane</keyword>
<name>A0AA40HAP7_CNENI</name>
<dbReference type="Pfam" id="PF02932">
    <property type="entry name" value="Neur_chan_memb"/>
    <property type="match status" value="1"/>
</dbReference>
<feature type="domain" description="Neurotransmitter-gated ion-channel transmembrane" evidence="3">
    <location>
        <begin position="65"/>
        <end position="155"/>
    </location>
</feature>
<evidence type="ECO:0000256" key="1">
    <source>
        <dbReference type="SAM" id="MobiDB-lite"/>
    </source>
</evidence>
<sequence>MFMARPAAGGEGGGSGSGGIPGPRPADNVAERANLNCFRRVGSKDGKEGGPCQEGLCGAGHHQHHRHRTVKVSNFTANLTRSSSTDSVDAVLSLSALSPEIKEAIQSVKYIAENMKAQNEAKEIQDDWKYVAMVIDRIFLWVFILVCILGTAGLFLQPLMARDDP</sequence>
<evidence type="ECO:0000259" key="3">
    <source>
        <dbReference type="Pfam" id="PF02932"/>
    </source>
</evidence>
<dbReference type="Proteomes" id="UP001177744">
    <property type="component" value="Unassembled WGS sequence"/>
</dbReference>
<dbReference type="AlphaFoldDB" id="A0AA40HAP7"/>
<dbReference type="InterPro" id="IPR038050">
    <property type="entry name" value="Neuro_actylchol_rec"/>
</dbReference>
<gene>
    <name evidence="4" type="ORF">QTO34_012680</name>
</gene>
<keyword evidence="2" id="KW-1133">Transmembrane helix</keyword>
<accession>A0AA40HAP7</accession>
<comment type="caution">
    <text evidence="4">The sequence shown here is derived from an EMBL/GenBank/DDBJ whole genome shotgun (WGS) entry which is preliminary data.</text>
</comment>
<evidence type="ECO:0000313" key="4">
    <source>
        <dbReference type="EMBL" id="KAK1327772.1"/>
    </source>
</evidence>
<dbReference type="GO" id="GO:0006811">
    <property type="term" value="P:monoatomic ion transport"/>
    <property type="evidence" value="ECO:0007669"/>
    <property type="project" value="InterPro"/>
</dbReference>
<proteinExistence type="predicted"/>
<feature type="compositionally biased region" description="Gly residues" evidence="1">
    <location>
        <begin position="9"/>
        <end position="21"/>
    </location>
</feature>
<dbReference type="InterPro" id="IPR006029">
    <property type="entry name" value="Neurotrans-gated_channel_TM"/>
</dbReference>
<feature type="transmembrane region" description="Helical" evidence="2">
    <location>
        <begin position="138"/>
        <end position="160"/>
    </location>
</feature>
<feature type="region of interest" description="Disordered" evidence="1">
    <location>
        <begin position="1"/>
        <end position="27"/>
    </location>
</feature>